<evidence type="ECO:0000256" key="7">
    <source>
        <dbReference type="ARBA" id="ARBA00044228"/>
    </source>
</evidence>
<dbReference type="GO" id="GO:0016853">
    <property type="term" value="F:isomerase activity"/>
    <property type="evidence" value="ECO:0007669"/>
    <property type="project" value="UniProtKB-KW"/>
</dbReference>
<comment type="caution">
    <text evidence="11">The sequence shown here is derived from an EMBL/GenBank/DDBJ whole genome shotgun (WGS) entry which is preliminary data.</text>
</comment>
<evidence type="ECO:0000256" key="4">
    <source>
        <dbReference type="ARBA" id="ARBA00022540"/>
    </source>
</evidence>
<keyword evidence="4" id="KW-0396">Initiation factor</keyword>
<dbReference type="GO" id="GO:0003743">
    <property type="term" value="F:translation initiation factor activity"/>
    <property type="evidence" value="ECO:0007669"/>
    <property type="project" value="UniProtKB-KW"/>
</dbReference>
<dbReference type="AlphaFoldDB" id="A0A507DCH0"/>
<evidence type="ECO:0000256" key="9">
    <source>
        <dbReference type="RuleBase" id="RU003814"/>
    </source>
</evidence>
<dbReference type="EMBL" id="QEAM01000038">
    <property type="protein sequence ID" value="TPX49206.1"/>
    <property type="molecule type" value="Genomic_DNA"/>
</dbReference>
<dbReference type="InterPro" id="IPR051855">
    <property type="entry name" value="eIF2B_beta_subunit"/>
</dbReference>
<dbReference type="PANTHER" id="PTHR45859:SF1">
    <property type="entry name" value="TRANSLATION INITIATION FACTOR EIF-2B SUBUNIT BETA"/>
    <property type="match status" value="1"/>
</dbReference>
<keyword evidence="5" id="KW-0648">Protein biosynthesis</keyword>
<keyword evidence="11" id="KW-0413">Isomerase</keyword>
<evidence type="ECO:0000256" key="10">
    <source>
        <dbReference type="SAM" id="MobiDB-lite"/>
    </source>
</evidence>
<dbReference type="GO" id="GO:0005085">
    <property type="term" value="F:guanyl-nucleotide exchange factor activity"/>
    <property type="evidence" value="ECO:0007669"/>
    <property type="project" value="TreeGrafter"/>
</dbReference>
<evidence type="ECO:0000256" key="3">
    <source>
        <dbReference type="ARBA" id="ARBA00022490"/>
    </source>
</evidence>
<dbReference type="GO" id="GO:0005851">
    <property type="term" value="C:eukaryotic translation initiation factor 2B complex"/>
    <property type="evidence" value="ECO:0007669"/>
    <property type="project" value="TreeGrafter"/>
</dbReference>
<dbReference type="PANTHER" id="PTHR45859">
    <property type="entry name" value="TRANSLATION INITIATION FACTOR EIF-2B SUBUNIT BETA"/>
    <property type="match status" value="1"/>
</dbReference>
<accession>A0A507DCH0</accession>
<dbReference type="InterPro" id="IPR037171">
    <property type="entry name" value="NagB/RpiA_transferase-like"/>
</dbReference>
<evidence type="ECO:0000313" key="12">
    <source>
        <dbReference type="Proteomes" id="UP000320475"/>
    </source>
</evidence>
<dbReference type="VEuPathDB" id="FungiDB:SeMB42_g01317"/>
<comment type="subcellular location">
    <subcellularLocation>
        <location evidence="1">Cytoplasm</location>
        <location evidence="1">Cytosol</location>
    </subcellularLocation>
</comment>
<keyword evidence="3" id="KW-0963">Cytoplasm</keyword>
<protein>
    <recommendedName>
        <fullName evidence="6">Translation initiation factor eIF2B subunit beta</fullName>
    </recommendedName>
    <alternativeName>
        <fullName evidence="7">eIF2B GDP-GTP exchange factor subunit beta</fullName>
    </alternativeName>
</protein>
<gene>
    <name evidence="11" type="primary">MRI1</name>
    <name evidence="11" type="ORF">SeLEV6574_g01597</name>
</gene>
<sequence>MASSSPSVNLDKSRHKEPAKIAGNMQSQIDALTAMLKRRQLVGSSSTAVATAKLLTKVVQGGRWNTADSLITILRDVGDKLQKAAPMELAVGNISRRLISLVHEEEENFLREGDGVLDFGEFKGAILEAIKELMDEIMNMKNVAEQALEHIHSSEIIMTVGHSSTVERFIKEAGRVRKFQVIVAESAPTYKGQSMALSLSQAGIDTTLITDSAIFAIMPRVNKVIIGTHSVMSNGGLVAISGTAAIAAAAKFYNKPVVVCTGLYKLSYNYPFDPESYSILAAPDAVHSFHEGDIIDKVDVLNPIFEYVKPELISLFITNIGPYPPSYMYILVAEQYGTITH</sequence>
<evidence type="ECO:0000256" key="1">
    <source>
        <dbReference type="ARBA" id="ARBA00004514"/>
    </source>
</evidence>
<dbReference type="OrthoDB" id="269919at2759"/>
<evidence type="ECO:0000256" key="8">
    <source>
        <dbReference type="ARBA" id="ARBA00046432"/>
    </source>
</evidence>
<evidence type="ECO:0000256" key="6">
    <source>
        <dbReference type="ARBA" id="ARBA00044122"/>
    </source>
</evidence>
<evidence type="ECO:0000256" key="2">
    <source>
        <dbReference type="ARBA" id="ARBA00007251"/>
    </source>
</evidence>
<dbReference type="Pfam" id="PF01008">
    <property type="entry name" value="IF-2B"/>
    <property type="match status" value="1"/>
</dbReference>
<feature type="region of interest" description="Disordered" evidence="10">
    <location>
        <begin position="1"/>
        <end position="20"/>
    </location>
</feature>
<feature type="compositionally biased region" description="Polar residues" evidence="10">
    <location>
        <begin position="1"/>
        <end position="10"/>
    </location>
</feature>
<comment type="subunit">
    <text evidence="8">Component of the translation initiation factor 2B (eIF2B) complex which is a heterodecamer of two sets of five different subunits: alpha, beta, gamma, delta and epsilon. Subunits alpha, beta and delta comprise a regulatory subcomplex and subunits epsilon and gamma comprise a catalytic subcomplex. Within the complex, the hexameric regulatory complex resides at the center, with the two heterodimeric catalytic subcomplexes bound on opposite sides.</text>
</comment>
<evidence type="ECO:0000256" key="5">
    <source>
        <dbReference type="ARBA" id="ARBA00022917"/>
    </source>
</evidence>
<dbReference type="Gene3D" id="3.40.50.10470">
    <property type="entry name" value="Translation initiation factor eif-2b, domain 2"/>
    <property type="match status" value="1"/>
</dbReference>
<organism evidence="11 12">
    <name type="scientific">Synchytrium endobioticum</name>
    <dbReference type="NCBI Taxonomy" id="286115"/>
    <lineage>
        <taxon>Eukaryota</taxon>
        <taxon>Fungi</taxon>
        <taxon>Fungi incertae sedis</taxon>
        <taxon>Chytridiomycota</taxon>
        <taxon>Chytridiomycota incertae sedis</taxon>
        <taxon>Chytridiomycetes</taxon>
        <taxon>Synchytriales</taxon>
        <taxon>Synchytriaceae</taxon>
        <taxon>Synchytrium</taxon>
    </lineage>
</organism>
<dbReference type="InterPro" id="IPR000649">
    <property type="entry name" value="IF-2B-related"/>
</dbReference>
<dbReference type="GO" id="GO:0005829">
    <property type="term" value="C:cytosol"/>
    <property type="evidence" value="ECO:0007669"/>
    <property type="project" value="UniProtKB-SubCell"/>
</dbReference>
<comment type="similarity">
    <text evidence="2 9">Belongs to the eIF-2B alpha/beta/delta subunits family.</text>
</comment>
<dbReference type="Proteomes" id="UP000320475">
    <property type="component" value="Unassembled WGS sequence"/>
</dbReference>
<reference evidence="11 12" key="1">
    <citation type="journal article" date="2019" name="Sci. Rep.">
        <title>Comparative genomics of chytrid fungi reveal insights into the obligate biotrophic and pathogenic lifestyle of Synchytrium endobioticum.</title>
        <authorList>
            <person name="van de Vossenberg B.T.L.H."/>
            <person name="Warris S."/>
            <person name="Nguyen H.D.T."/>
            <person name="van Gent-Pelzer M.P.E."/>
            <person name="Joly D.L."/>
            <person name="van de Geest H.C."/>
            <person name="Bonants P.J.M."/>
            <person name="Smith D.S."/>
            <person name="Levesque C.A."/>
            <person name="van der Lee T.A.J."/>
        </authorList>
    </citation>
    <scope>NUCLEOTIDE SEQUENCE [LARGE SCALE GENOMIC DNA]</scope>
    <source>
        <strain evidence="11 12">LEV6574</strain>
    </source>
</reference>
<dbReference type="SUPFAM" id="SSF100950">
    <property type="entry name" value="NagB/RpiA/CoA transferase-like"/>
    <property type="match status" value="1"/>
</dbReference>
<evidence type="ECO:0000313" key="11">
    <source>
        <dbReference type="EMBL" id="TPX49206.1"/>
    </source>
</evidence>
<proteinExistence type="inferred from homology"/>
<name>A0A507DCH0_9FUNG</name>
<dbReference type="InterPro" id="IPR042529">
    <property type="entry name" value="IF_2B-like_C"/>
</dbReference>